<evidence type="ECO:0000313" key="1">
    <source>
        <dbReference type="EMBL" id="GFY96340.1"/>
    </source>
</evidence>
<comment type="caution">
    <text evidence="1">The sequence shown here is derived from an EMBL/GenBank/DDBJ whole genome shotgun (WGS) entry which is preliminary data.</text>
</comment>
<organism evidence="1 2">
    <name type="scientific">Actinidia rufa</name>
    <dbReference type="NCBI Taxonomy" id="165716"/>
    <lineage>
        <taxon>Eukaryota</taxon>
        <taxon>Viridiplantae</taxon>
        <taxon>Streptophyta</taxon>
        <taxon>Embryophyta</taxon>
        <taxon>Tracheophyta</taxon>
        <taxon>Spermatophyta</taxon>
        <taxon>Magnoliopsida</taxon>
        <taxon>eudicotyledons</taxon>
        <taxon>Gunneridae</taxon>
        <taxon>Pentapetalae</taxon>
        <taxon>asterids</taxon>
        <taxon>Ericales</taxon>
        <taxon>Actinidiaceae</taxon>
        <taxon>Actinidia</taxon>
    </lineage>
</organism>
<reference evidence="1 2" key="1">
    <citation type="submission" date="2019-07" db="EMBL/GenBank/DDBJ databases">
        <title>De Novo Assembly of kiwifruit Actinidia rufa.</title>
        <authorList>
            <person name="Sugita-Konishi S."/>
            <person name="Sato K."/>
            <person name="Mori E."/>
            <person name="Abe Y."/>
            <person name="Kisaki G."/>
            <person name="Hamano K."/>
            <person name="Suezawa K."/>
            <person name="Otani M."/>
            <person name="Fukuda T."/>
            <person name="Manabe T."/>
            <person name="Gomi K."/>
            <person name="Tabuchi M."/>
            <person name="Akimitsu K."/>
            <person name="Kataoka I."/>
        </authorList>
    </citation>
    <scope>NUCLEOTIDE SEQUENCE [LARGE SCALE GENOMIC DNA]</scope>
    <source>
        <strain evidence="2">cv. Fuchu</strain>
    </source>
</reference>
<sequence length="145" mass="16475">MSNLTLDPKNAFSQLRQARAFINDEIAEHAYSMSEHRGSAGKSNFGHICFYDDNLRGREREFTENNHLGQKRRRWSFKAAARAENWVSMSVAVGVGWVNDSTKAAVDRRCYGLVCLPDWIMSLRTEQGISGLNKEFPDIMSESIV</sequence>
<dbReference type="AlphaFoldDB" id="A0A7J0FCB4"/>
<dbReference type="EMBL" id="BJWL01000011">
    <property type="protein sequence ID" value="GFY96340.1"/>
    <property type="molecule type" value="Genomic_DNA"/>
</dbReference>
<dbReference type="Proteomes" id="UP000585474">
    <property type="component" value="Unassembled WGS sequence"/>
</dbReference>
<protein>
    <submittedName>
        <fullName evidence="1">Uncharacterized protein</fullName>
    </submittedName>
</protein>
<gene>
    <name evidence="1" type="ORF">Acr_11g0006460</name>
</gene>
<name>A0A7J0FCB4_9ERIC</name>
<keyword evidence="2" id="KW-1185">Reference proteome</keyword>
<proteinExistence type="predicted"/>
<evidence type="ECO:0000313" key="2">
    <source>
        <dbReference type="Proteomes" id="UP000585474"/>
    </source>
</evidence>
<accession>A0A7J0FCB4</accession>